<evidence type="ECO:0000256" key="10">
    <source>
        <dbReference type="SAM" id="SignalP"/>
    </source>
</evidence>
<comment type="caution">
    <text evidence="13">The sequence shown here is derived from an EMBL/GenBank/DDBJ whole genome shotgun (WGS) entry which is preliminary data.</text>
</comment>
<dbReference type="SUPFAM" id="SSF49478">
    <property type="entry name" value="Cna protein B-type domain"/>
    <property type="match status" value="1"/>
</dbReference>
<keyword evidence="7" id="KW-0472">Membrane</keyword>
<dbReference type="InterPro" id="IPR032675">
    <property type="entry name" value="LRR_dom_sf"/>
</dbReference>
<evidence type="ECO:0000256" key="2">
    <source>
        <dbReference type="ARBA" id="ARBA00022614"/>
    </source>
</evidence>
<keyword evidence="3" id="KW-0812">Transmembrane</keyword>
<evidence type="ECO:0000256" key="8">
    <source>
        <dbReference type="ARBA" id="ARBA00023170"/>
    </source>
</evidence>
<evidence type="ECO:0000259" key="12">
    <source>
        <dbReference type="Pfam" id="PF23598"/>
    </source>
</evidence>
<evidence type="ECO:0000256" key="5">
    <source>
        <dbReference type="ARBA" id="ARBA00022737"/>
    </source>
</evidence>
<dbReference type="NCBIfam" id="TIGR04183">
    <property type="entry name" value="Por_Secre_tail"/>
    <property type="match status" value="1"/>
</dbReference>
<evidence type="ECO:0000313" key="13">
    <source>
        <dbReference type="EMBL" id="MBL0764459.1"/>
    </source>
</evidence>
<dbReference type="PANTHER" id="PTHR27000">
    <property type="entry name" value="LEUCINE-RICH REPEAT RECEPTOR-LIKE PROTEIN KINASE FAMILY PROTEIN-RELATED"/>
    <property type="match status" value="1"/>
</dbReference>
<dbReference type="EMBL" id="JAERQG010000001">
    <property type="protein sequence ID" value="MBL0764459.1"/>
    <property type="molecule type" value="Genomic_DNA"/>
</dbReference>
<evidence type="ECO:0000256" key="7">
    <source>
        <dbReference type="ARBA" id="ARBA00023136"/>
    </source>
</evidence>
<accession>A0A937ADC0</accession>
<dbReference type="InterPro" id="IPR013783">
    <property type="entry name" value="Ig-like_fold"/>
</dbReference>
<keyword evidence="9" id="KW-0325">Glycoprotein</keyword>
<dbReference type="InterPro" id="IPR026444">
    <property type="entry name" value="Secre_tail"/>
</dbReference>
<evidence type="ECO:0000259" key="11">
    <source>
        <dbReference type="Pfam" id="PF18962"/>
    </source>
</evidence>
<dbReference type="SUPFAM" id="SSF52058">
    <property type="entry name" value="L domain-like"/>
    <property type="match status" value="1"/>
</dbReference>
<protein>
    <submittedName>
        <fullName evidence="13">T9SS type A sorting domain-containing protein</fullName>
    </submittedName>
</protein>
<evidence type="ECO:0000256" key="4">
    <source>
        <dbReference type="ARBA" id="ARBA00022729"/>
    </source>
</evidence>
<organism evidence="13 14">
    <name type="scientific">Marivirga atlantica</name>
    <dbReference type="NCBI Taxonomy" id="1548457"/>
    <lineage>
        <taxon>Bacteria</taxon>
        <taxon>Pseudomonadati</taxon>
        <taxon>Bacteroidota</taxon>
        <taxon>Cytophagia</taxon>
        <taxon>Cytophagales</taxon>
        <taxon>Marivirgaceae</taxon>
        <taxon>Marivirga</taxon>
    </lineage>
</organism>
<proteinExistence type="predicted"/>
<evidence type="ECO:0000256" key="6">
    <source>
        <dbReference type="ARBA" id="ARBA00022989"/>
    </source>
</evidence>
<dbReference type="PROSITE" id="PS51450">
    <property type="entry name" value="LRR"/>
    <property type="match status" value="1"/>
</dbReference>
<dbReference type="Gene3D" id="2.60.40.10">
    <property type="entry name" value="Immunoglobulins"/>
    <property type="match status" value="3"/>
</dbReference>
<keyword evidence="4 10" id="KW-0732">Signal</keyword>
<dbReference type="FunFam" id="3.80.10.10:FF:000400">
    <property type="entry name" value="Nuclear pore complex protein NUP107"/>
    <property type="match status" value="1"/>
</dbReference>
<dbReference type="Gene3D" id="3.80.10.10">
    <property type="entry name" value="Ribonuclease Inhibitor"/>
    <property type="match status" value="3"/>
</dbReference>
<dbReference type="Pfam" id="PF23598">
    <property type="entry name" value="LRR_14"/>
    <property type="match status" value="1"/>
</dbReference>
<keyword evidence="8" id="KW-0675">Receptor</keyword>
<keyword evidence="2" id="KW-0433">Leucine-rich repeat</keyword>
<dbReference type="InterPro" id="IPR055414">
    <property type="entry name" value="LRR_R13L4/SHOC2-like"/>
</dbReference>
<reference evidence="13" key="1">
    <citation type="submission" date="2021-01" db="EMBL/GenBank/DDBJ databases">
        <title>Marivirga sp. nov., isolated from intertidal surface sediments.</title>
        <authorList>
            <person name="Zhang M."/>
        </authorList>
    </citation>
    <scope>NUCLEOTIDE SEQUENCE</scope>
    <source>
        <strain evidence="13">SM1354</strain>
    </source>
</reference>
<evidence type="ECO:0000256" key="1">
    <source>
        <dbReference type="ARBA" id="ARBA00004167"/>
    </source>
</evidence>
<keyword evidence="5" id="KW-0677">Repeat</keyword>
<dbReference type="FunFam" id="3.80.10.10:FF:000383">
    <property type="entry name" value="Leucine-rich repeat receptor protein kinase EMS1"/>
    <property type="match status" value="1"/>
</dbReference>
<keyword evidence="6" id="KW-1133">Transmembrane helix</keyword>
<dbReference type="GO" id="GO:0016020">
    <property type="term" value="C:membrane"/>
    <property type="evidence" value="ECO:0007669"/>
    <property type="project" value="UniProtKB-SubCell"/>
</dbReference>
<evidence type="ECO:0000313" key="14">
    <source>
        <dbReference type="Proteomes" id="UP000642920"/>
    </source>
</evidence>
<dbReference type="InterPro" id="IPR003591">
    <property type="entry name" value="Leu-rich_rpt_typical-subtyp"/>
</dbReference>
<feature type="chain" id="PRO_5036883743" evidence="10">
    <location>
        <begin position="21"/>
        <end position="1708"/>
    </location>
</feature>
<dbReference type="RefSeq" id="WP_201918048.1">
    <property type="nucleotide sequence ID" value="NZ_JAERQG010000001.1"/>
</dbReference>
<dbReference type="Proteomes" id="UP000642920">
    <property type="component" value="Unassembled WGS sequence"/>
</dbReference>
<dbReference type="SMART" id="SM00369">
    <property type="entry name" value="LRR_TYP"/>
    <property type="match status" value="5"/>
</dbReference>
<name>A0A937ADC0_9BACT</name>
<feature type="domain" description="Secretion system C-terminal sorting" evidence="11">
    <location>
        <begin position="1636"/>
        <end position="1705"/>
    </location>
</feature>
<dbReference type="PANTHER" id="PTHR27000:SF642">
    <property type="entry name" value="INACTIVE LEUCINE-RICH REPEAT RECEPTOR KINASE XIAO-RELATED"/>
    <property type="match status" value="1"/>
</dbReference>
<evidence type="ECO:0000256" key="9">
    <source>
        <dbReference type="ARBA" id="ARBA00023180"/>
    </source>
</evidence>
<dbReference type="Pfam" id="PF13855">
    <property type="entry name" value="LRR_8"/>
    <property type="match status" value="1"/>
</dbReference>
<feature type="domain" description="Disease resistance R13L4/SHOC-2-like LRR" evidence="12">
    <location>
        <begin position="595"/>
        <end position="720"/>
    </location>
</feature>
<evidence type="ECO:0000256" key="3">
    <source>
        <dbReference type="ARBA" id="ARBA00022692"/>
    </source>
</evidence>
<sequence length="1708" mass="186099">MKKFILLPLTLLMFSKLSWAQCPVENSWSYGASGEAEFSHTYYEGESANIFAIGYFETEITLGGINYTTPNAGEIGKYVAILDTLGNLIDSWQIMPGFNIVGGGANQRGYFEPGAFVNSSEIFVPTTYQDADGNFVYVVESYDLAGGQQWSKTFQGGPNEYGNFGFDAIAMDGLGNLILTGVFHDKLSFDGDQGVEEVGTDGSSTAFIMSLYAFDGFIDVFVPITSNGDMELFGLETDENDGVYVSGNSYGATSIDIDGNVTNYTGGNSGFIFKMTFEYETFTGTLDWINILESDIGVEIPALKYEYDPLGSSRLHYAAVDYPDDSADGTIVDSKVGALNVFDGATIWQHEMAVPGWYYLTYTSWLDPQQQSIYYPVWAKSGAQFQSELYMDGTLLEDSISSLVIVQKFNTSTGTSEVVSPTLYSFIGDVAVLGSGSVYAQSNYTTAGDNVTLGQLNPASYPFFYGYINNSGSSNTTLDAVLEASTSSNAGTVVYQWYKDGNAIAGATDPTYIPVDTGFYSVDIINTIGCNFKTKSIKITELSDRQLDSLALLDFYEITNVNDTSWTNTSNWLTGTLDSWFGVTLSADGTRVESLDLNNNNLHGSIPASIGDLTGLTRLHLYGNKLSGNIPIEVGNLVNLQELILHTNPLTGSIPAEIGNLTNLIDLRLSATELSGSIPTQIGNLTNLEILYLGFSQYNGVIPAQIGSLTKLRELDLQTNQFEGLIPTELGNLTALQTLVARDNNLNGELPASLENLSNLTYIDISQNNFSGNFPDIIHLPNIERIYVYDNPLLVTEIPTDLDQLTQLRSYHIDYTATIGGELPQVIFDATFMESYGLSGMGFTGSLTEANVSQLTNLNSLYINGNLLTGDLPQAFVDLANLNALDVSNNYFTSLPDFSSSATMQSLVVNSNQLDLADLLPNVQGDIANFVYAPQRRIGSNQDVTPTVGSDVALSTAIEDVNGASYQWLFNNDTLSGASNASYDIINFNSLKAGAYVLQASHPDLPELVLLSAFINVKANINASRFYVDNDATHTADFRDIYQAVSATKEGDTIYVAGSEISYNEAAVFSPRIIIGPGYFIEENANTQFNKESAKTPFLNITKDASGTYVYGMEVEAIYLNNQSSRLPDTLKNVHLEGNKIDVISMGDKNQNIAITRNFINLLQINSTTLLGVNRTYDDIFVSNNIIDTVTTLFAEISAAENGLNNFNFDFNTIKYVSDSINDVAFNNNIIDVNLSGNSSGSGNITFGEANFTNASGSLTFDNDFIPQNNTLNKGAFGGDSPYILSGLPPLPHVYDVVIGPRLSATVSAANQNGNNISSIRYLFRRNNVNSNAYNASGFDAGQDISIQFLPNRTELEANQNYELVLVAIDNEGKRSHRTYVPYDAIAANLSGSVIDVNASAVNSSTVRLFEINPYADKYDTAAVLVLENNNNFLFENLILGDYIILADPDPENHPDLLPTYLGNTIDWELAETLLLETNTSGVVIEVASEPEEFTEPGSTISGIMFEDYDDADSSLRVLPRRRVSGSSVTIRTRSGSVRDGSSLRLLDDGDLVAFTKTDENGEFIIPNLPAGEYRIQCDYPGVEVDETTDIFFSVSGDINEEVTVEAVVEDGKITVTETGRVTANKPKEATTFKFYPNPANSSIYLQLENSYSKHKVRILTVNGTVVKETVIPEGISTLDIKELNAGIYLIQLQDEAGNYFISRLIKD</sequence>
<gene>
    <name evidence="13" type="ORF">JKP34_04285</name>
</gene>
<dbReference type="InterPro" id="IPR001611">
    <property type="entry name" value="Leu-rich_rpt"/>
</dbReference>
<dbReference type="Pfam" id="PF00560">
    <property type="entry name" value="LRR_1"/>
    <property type="match status" value="1"/>
</dbReference>
<feature type="signal peptide" evidence="10">
    <location>
        <begin position="1"/>
        <end position="20"/>
    </location>
</feature>
<keyword evidence="14" id="KW-1185">Reference proteome</keyword>
<dbReference type="Pfam" id="PF18962">
    <property type="entry name" value="Por_Secre_tail"/>
    <property type="match status" value="1"/>
</dbReference>
<comment type="subcellular location">
    <subcellularLocation>
        <location evidence="1">Membrane</location>
        <topology evidence="1">Single-pass membrane protein</topology>
    </subcellularLocation>
</comment>